<comment type="subcellular location">
    <subcellularLocation>
        <location evidence="1 9">Nucleus</location>
    </subcellularLocation>
</comment>
<evidence type="ECO:0000256" key="10">
    <source>
        <dbReference type="SAM" id="MobiDB-lite"/>
    </source>
</evidence>
<evidence type="ECO:0000256" key="5">
    <source>
        <dbReference type="ARBA" id="ARBA00022884"/>
    </source>
</evidence>
<evidence type="ECO:0000256" key="3">
    <source>
        <dbReference type="ARBA" id="ARBA00022664"/>
    </source>
</evidence>
<dbReference type="GO" id="GO:0003723">
    <property type="term" value="F:RNA binding"/>
    <property type="evidence" value="ECO:0007669"/>
    <property type="project" value="UniProtKB-KW"/>
</dbReference>
<proteinExistence type="inferred from homology"/>
<evidence type="ECO:0000313" key="12">
    <source>
        <dbReference type="EMBL" id="TGZ84895.1"/>
    </source>
</evidence>
<evidence type="ECO:0000259" key="11">
    <source>
        <dbReference type="PROSITE" id="PS52002"/>
    </source>
</evidence>
<evidence type="ECO:0000313" key="13">
    <source>
        <dbReference type="Proteomes" id="UP000298138"/>
    </source>
</evidence>
<dbReference type="GO" id="GO:0097525">
    <property type="term" value="C:spliceosomal snRNP complex"/>
    <property type="evidence" value="ECO:0007669"/>
    <property type="project" value="UniProtKB-ARBA"/>
</dbReference>
<accession>A0A4V3SJQ2</accession>
<keyword evidence="7 9" id="KW-0539">Nucleus</keyword>
<dbReference type="STRING" id="341454.A0A4V3SJQ2"/>
<dbReference type="EMBL" id="ML220112">
    <property type="protein sequence ID" value="TGZ84895.1"/>
    <property type="molecule type" value="Genomic_DNA"/>
</dbReference>
<sequence length="116" mass="12736">MLVELKNGETLNGHLVSCDTYMNLMLREVVQTSPDGERFYRLPEAYVRGNNIKYLRLPEEIIDIVKEQQLAQQAAGGHRGGHGNDRGGHRGGFQRGRGQGRGGQGHRGGRGGRGRG</sequence>
<name>A0A4V3SJQ2_9PEZI</name>
<comment type="subunit">
    <text evidence="9">LSm subunits form a heteromer with a doughnut shape.</text>
</comment>
<feature type="domain" description="Sm" evidence="11">
    <location>
        <begin position="1"/>
        <end position="61"/>
    </location>
</feature>
<dbReference type="AlphaFoldDB" id="A0A4V3SJQ2"/>
<comment type="function">
    <text evidence="9">Binds specifically to the 3'-terminal U-tract of U6 snRNA.</text>
</comment>
<evidence type="ECO:0000256" key="1">
    <source>
        <dbReference type="ARBA" id="ARBA00004123"/>
    </source>
</evidence>
<feature type="region of interest" description="Disordered" evidence="10">
    <location>
        <begin position="70"/>
        <end position="116"/>
    </location>
</feature>
<reference evidence="12 13" key="1">
    <citation type="submission" date="2019-04" db="EMBL/GenBank/DDBJ databases">
        <title>Comparative genomics and transcriptomics to analyze fruiting body development in filamentous ascomycetes.</title>
        <authorList>
            <consortium name="DOE Joint Genome Institute"/>
            <person name="Lutkenhaus R."/>
            <person name="Traeger S."/>
            <person name="Breuer J."/>
            <person name="Kuo A."/>
            <person name="Lipzen A."/>
            <person name="Pangilinan J."/>
            <person name="Dilworth D."/>
            <person name="Sandor L."/>
            <person name="Poggeler S."/>
            <person name="Barry K."/>
            <person name="Grigoriev I.V."/>
            <person name="Nowrousian M."/>
        </authorList>
    </citation>
    <scope>NUCLEOTIDE SEQUENCE [LARGE SCALE GENOMIC DNA]</scope>
    <source>
        <strain evidence="12 13">CBS 389.68</strain>
    </source>
</reference>
<keyword evidence="6 9" id="KW-0508">mRNA splicing</keyword>
<feature type="compositionally biased region" description="Gly residues" evidence="10">
    <location>
        <begin position="90"/>
        <end position="106"/>
    </location>
</feature>
<dbReference type="GO" id="GO:0005681">
    <property type="term" value="C:spliceosomal complex"/>
    <property type="evidence" value="ECO:0007669"/>
    <property type="project" value="UniProtKB-UniRule"/>
</dbReference>
<keyword evidence="13" id="KW-1185">Reference proteome</keyword>
<dbReference type="SMART" id="SM00651">
    <property type="entry name" value="Sm"/>
    <property type="match status" value="1"/>
</dbReference>
<evidence type="ECO:0000256" key="7">
    <source>
        <dbReference type="ARBA" id="ARBA00023242"/>
    </source>
</evidence>
<dbReference type="CDD" id="cd01723">
    <property type="entry name" value="LSm4"/>
    <property type="match status" value="1"/>
</dbReference>
<dbReference type="GO" id="GO:0000398">
    <property type="term" value="P:mRNA splicing, via spliceosome"/>
    <property type="evidence" value="ECO:0007669"/>
    <property type="project" value="InterPro"/>
</dbReference>
<dbReference type="InterPro" id="IPR010920">
    <property type="entry name" value="LSM_dom_sf"/>
</dbReference>
<dbReference type="InterPro" id="IPR047575">
    <property type="entry name" value="Sm"/>
</dbReference>
<evidence type="ECO:0000256" key="2">
    <source>
        <dbReference type="ARBA" id="ARBA00006850"/>
    </source>
</evidence>
<evidence type="ECO:0000256" key="6">
    <source>
        <dbReference type="ARBA" id="ARBA00023187"/>
    </source>
</evidence>
<dbReference type="InterPro" id="IPR027141">
    <property type="entry name" value="LSm4/Sm_D1/D3"/>
</dbReference>
<dbReference type="GO" id="GO:0000956">
    <property type="term" value="P:nuclear-transcribed mRNA catabolic process"/>
    <property type="evidence" value="ECO:0007669"/>
    <property type="project" value="UniProtKB-UniRule"/>
</dbReference>
<keyword evidence="4 9" id="KW-0747">Spliceosome</keyword>
<dbReference type="InterPro" id="IPR034101">
    <property type="entry name" value="Lsm4"/>
</dbReference>
<keyword evidence="5 9" id="KW-0694">RNA-binding</keyword>
<gene>
    <name evidence="9" type="primary">LSM4</name>
    <name evidence="12" type="ORF">EX30DRAFT_337350</name>
</gene>
<dbReference type="Proteomes" id="UP000298138">
    <property type="component" value="Unassembled WGS sequence"/>
</dbReference>
<feature type="compositionally biased region" description="Basic residues" evidence="10">
    <location>
        <begin position="107"/>
        <end position="116"/>
    </location>
</feature>
<dbReference type="PANTHER" id="PTHR23338">
    <property type="entry name" value="SMALL NUCLEAR RIBONUCLEOPROTEIN SM"/>
    <property type="match status" value="1"/>
</dbReference>
<keyword evidence="8 9" id="KW-0687">Ribonucleoprotein</keyword>
<dbReference type="InParanoid" id="A0A4V3SJQ2"/>
<organism evidence="12 13">
    <name type="scientific">Ascodesmis nigricans</name>
    <dbReference type="NCBI Taxonomy" id="341454"/>
    <lineage>
        <taxon>Eukaryota</taxon>
        <taxon>Fungi</taxon>
        <taxon>Dikarya</taxon>
        <taxon>Ascomycota</taxon>
        <taxon>Pezizomycotina</taxon>
        <taxon>Pezizomycetes</taxon>
        <taxon>Pezizales</taxon>
        <taxon>Ascodesmidaceae</taxon>
        <taxon>Ascodesmis</taxon>
    </lineage>
</organism>
<dbReference type="Gene3D" id="2.30.30.100">
    <property type="match status" value="1"/>
</dbReference>
<evidence type="ECO:0000256" key="9">
    <source>
        <dbReference type="RuleBase" id="RU365049"/>
    </source>
</evidence>
<dbReference type="Pfam" id="PF01423">
    <property type="entry name" value="LSM"/>
    <property type="match status" value="1"/>
</dbReference>
<evidence type="ECO:0000256" key="4">
    <source>
        <dbReference type="ARBA" id="ARBA00022728"/>
    </source>
</evidence>
<comment type="similarity">
    <text evidence="2 9">Belongs to the snRNP Sm proteins family.</text>
</comment>
<dbReference type="InterPro" id="IPR001163">
    <property type="entry name" value="Sm_dom_euk/arc"/>
</dbReference>
<dbReference type="OrthoDB" id="747253at2759"/>
<dbReference type="SUPFAM" id="SSF50182">
    <property type="entry name" value="Sm-like ribonucleoproteins"/>
    <property type="match status" value="1"/>
</dbReference>
<evidence type="ECO:0000256" key="8">
    <source>
        <dbReference type="ARBA" id="ARBA00023274"/>
    </source>
</evidence>
<protein>
    <recommendedName>
        <fullName evidence="9">LSM complex subunit LSM4</fullName>
    </recommendedName>
</protein>
<keyword evidence="3 9" id="KW-0507">mRNA processing</keyword>
<dbReference type="PROSITE" id="PS52002">
    <property type="entry name" value="SM"/>
    <property type="match status" value="1"/>
</dbReference>